<evidence type="ECO:0000256" key="1">
    <source>
        <dbReference type="ARBA" id="ARBA00006765"/>
    </source>
</evidence>
<keyword evidence="3" id="KW-0812">Transmembrane</keyword>
<dbReference type="AlphaFoldDB" id="A0A2H4SS23"/>
<dbReference type="InterPro" id="IPR007736">
    <property type="entry name" value="Caleosin-related"/>
</dbReference>
<protein>
    <submittedName>
        <fullName evidence="4">Caleosin domain containing</fullName>
    </submittedName>
</protein>
<feature type="compositionally biased region" description="Basic and acidic residues" evidence="2">
    <location>
        <begin position="1"/>
        <end position="14"/>
    </location>
</feature>
<proteinExistence type="inferred from homology"/>
<dbReference type="VEuPathDB" id="FungiDB:CCM_08295"/>
<feature type="region of interest" description="Disordered" evidence="2">
    <location>
        <begin position="1"/>
        <end position="67"/>
    </location>
</feature>
<gene>
    <name evidence="4" type="ORF">A9K55_001229</name>
</gene>
<dbReference type="EMBL" id="CP023326">
    <property type="protein sequence ID" value="ATY65894.1"/>
    <property type="molecule type" value="Genomic_DNA"/>
</dbReference>
<sequence>MPTHKDSPGDRSSSEDGDSEDVVTSIPQVPVTVQRPPFIQSDEDERLPNAGACEDMSGHHSQHETNRSIGTARANTAPSYDHPKGTTIDDWSKRHKHQTVLQQHCEFFDRDKDGIVWPSDTYVGFRRLGFSIFFSVISLFFIHANLSYATVKGRVPDPLFRIYLDRIHKAKHGSDSNAYDTEGRFRPQSFEDIFSKYATDKESLTAGDIVRLLRGQRLLSDPIGWGGAAFEWFALYLMISPADGRLKKEDVRMLFDGSLFYHIAAQRLNEQVCGHFLVRSSQQTFKPTQAHKTQMDNQASPASATQNPAAPAGPNGNGDQTKRQAEQETGATPKRSRPNPDTDDEAHPDTLGITGGSSVWSAAYLRSENAGSSRQRWATYARMCVSCSMRPDWSTWLAMLPGR</sequence>
<dbReference type="PANTHER" id="PTHR31495:SF0">
    <property type="entry name" value="BINDING PROTEIN CALEOSIN, PUTATIVE (AFU_ORTHOLOGUE AFUA_5G13750)-RELATED"/>
    <property type="match status" value="1"/>
</dbReference>
<feature type="region of interest" description="Disordered" evidence="2">
    <location>
        <begin position="284"/>
        <end position="353"/>
    </location>
</feature>
<organism evidence="4 5">
    <name type="scientific">Cordyceps militaris</name>
    <name type="common">Caterpillar fungus</name>
    <name type="synonym">Clavaria militaris</name>
    <dbReference type="NCBI Taxonomy" id="73501"/>
    <lineage>
        <taxon>Eukaryota</taxon>
        <taxon>Fungi</taxon>
        <taxon>Dikarya</taxon>
        <taxon>Ascomycota</taxon>
        <taxon>Pezizomycotina</taxon>
        <taxon>Sordariomycetes</taxon>
        <taxon>Hypocreomycetidae</taxon>
        <taxon>Hypocreales</taxon>
        <taxon>Cordycipitaceae</taxon>
        <taxon>Cordyceps</taxon>
    </lineage>
</organism>
<dbReference type="VEuPathDB" id="FungiDB:A9K55_001229"/>
<evidence type="ECO:0000313" key="5">
    <source>
        <dbReference type="Proteomes" id="UP000323067"/>
    </source>
</evidence>
<feature type="compositionally biased region" description="Polar residues" evidence="2">
    <location>
        <begin position="284"/>
        <end position="306"/>
    </location>
</feature>
<dbReference type="GO" id="GO:0005509">
    <property type="term" value="F:calcium ion binding"/>
    <property type="evidence" value="ECO:0007669"/>
    <property type="project" value="TreeGrafter"/>
</dbReference>
<feature type="compositionally biased region" description="Low complexity" evidence="2">
    <location>
        <begin position="307"/>
        <end position="318"/>
    </location>
</feature>
<dbReference type="Pfam" id="PF05042">
    <property type="entry name" value="Caleosin"/>
    <property type="match status" value="1"/>
</dbReference>
<feature type="compositionally biased region" description="Basic and acidic residues" evidence="2">
    <location>
        <begin position="56"/>
        <end position="66"/>
    </location>
</feature>
<comment type="similarity">
    <text evidence="1">Belongs to the caleosin family.</text>
</comment>
<keyword evidence="3" id="KW-1133">Transmembrane helix</keyword>
<dbReference type="PANTHER" id="PTHR31495">
    <property type="entry name" value="PEROXYGENASE 3-RELATED"/>
    <property type="match status" value="1"/>
</dbReference>
<dbReference type="Proteomes" id="UP000323067">
    <property type="component" value="Chromosome iii"/>
</dbReference>
<name>A0A2H4SS23_CORMI</name>
<evidence type="ECO:0000313" key="4">
    <source>
        <dbReference type="EMBL" id="ATY65894.1"/>
    </source>
</evidence>
<dbReference type="OrthoDB" id="640742at2759"/>
<keyword evidence="3" id="KW-0472">Membrane</keyword>
<feature type="transmembrane region" description="Helical" evidence="3">
    <location>
        <begin position="128"/>
        <end position="151"/>
    </location>
</feature>
<accession>A0A2H4SS23</accession>
<dbReference type="GO" id="GO:0004497">
    <property type="term" value="F:monooxygenase activity"/>
    <property type="evidence" value="ECO:0007669"/>
    <property type="project" value="TreeGrafter"/>
</dbReference>
<evidence type="ECO:0000256" key="3">
    <source>
        <dbReference type="SAM" id="Phobius"/>
    </source>
</evidence>
<reference evidence="4 5" key="1">
    <citation type="journal article" date="2017" name="BMC Genomics">
        <title>Chromosome level assembly and secondary metabolite potential of the parasitic fungus Cordyceps militaris.</title>
        <authorList>
            <person name="Kramer G.J."/>
            <person name="Nodwell J.R."/>
        </authorList>
    </citation>
    <scope>NUCLEOTIDE SEQUENCE [LARGE SCALE GENOMIC DNA]</scope>
    <source>
        <strain evidence="4 5">ATCC 34164</strain>
    </source>
</reference>
<evidence type="ECO:0000256" key="2">
    <source>
        <dbReference type="SAM" id="MobiDB-lite"/>
    </source>
</evidence>